<dbReference type="AlphaFoldDB" id="A0A8S9JZ19"/>
<sequence length="68" mass="7836">MISLFYLTASQPDLCVDLMLRDGCWSKLQELYIDDSHDTSMNTLRECFTLGKGMCSDPLDKTLDQLLW</sequence>
<proteinExistence type="predicted"/>
<reference evidence="1" key="1">
    <citation type="submission" date="2019-12" db="EMBL/GenBank/DDBJ databases">
        <title>Genome sequencing and annotation of Brassica cretica.</title>
        <authorList>
            <person name="Studholme D.J."/>
            <person name="Sarris P.F."/>
        </authorList>
    </citation>
    <scope>NUCLEOTIDE SEQUENCE</scope>
    <source>
        <strain evidence="1">PFS-102/07</strain>
        <tissue evidence="1">Leaf</tissue>
    </source>
</reference>
<comment type="caution">
    <text evidence="1">The sequence shown here is derived from an EMBL/GenBank/DDBJ whole genome shotgun (WGS) entry which is preliminary data.</text>
</comment>
<accession>A0A8S9JZ19</accession>
<dbReference type="EMBL" id="QGKY02000246">
    <property type="protein sequence ID" value="KAF2587231.1"/>
    <property type="molecule type" value="Genomic_DNA"/>
</dbReference>
<name>A0A8S9JZ19_BRACR</name>
<evidence type="ECO:0000313" key="1">
    <source>
        <dbReference type="EMBL" id="KAF2587231.1"/>
    </source>
</evidence>
<organism evidence="1">
    <name type="scientific">Brassica cretica</name>
    <name type="common">Mustard</name>
    <dbReference type="NCBI Taxonomy" id="69181"/>
    <lineage>
        <taxon>Eukaryota</taxon>
        <taxon>Viridiplantae</taxon>
        <taxon>Streptophyta</taxon>
        <taxon>Embryophyta</taxon>
        <taxon>Tracheophyta</taxon>
        <taxon>Spermatophyta</taxon>
        <taxon>Magnoliopsida</taxon>
        <taxon>eudicotyledons</taxon>
        <taxon>Gunneridae</taxon>
        <taxon>Pentapetalae</taxon>
        <taxon>rosids</taxon>
        <taxon>malvids</taxon>
        <taxon>Brassicales</taxon>
        <taxon>Brassicaceae</taxon>
        <taxon>Brassiceae</taxon>
        <taxon>Brassica</taxon>
    </lineage>
</organism>
<gene>
    <name evidence="1" type="ORF">F2Q70_00036520</name>
</gene>
<protein>
    <submittedName>
        <fullName evidence="1">Uncharacterized protein</fullName>
    </submittedName>
</protein>